<accession>A0A6C0JFZ0</accession>
<name>A0A6C0JFZ0_9ZZZZ</name>
<sequence>MVIYSCPRCGFNTNHKSKMRAHFNRKNICSATCSDTPIEKCFEDVLGDKNRNVIPCNPLCNHLCNHLSSSGVIPCNPNVIPCNPNVIPCNPNVISCQYCNKVFTARQNKWRHEKRCKEKNNNKQDISQIDTNVTAHKDEVISELKNQIEVLLTKVGNTTNNNTINININAFGKENIDYVTGNIINKLIQGGPYKSIPRLLKHIHFNPKHKENHNIRIPNRKEKYAKIYNGDKWELRDKKETIEDLSDRAYNLLEDHYDGGNKHMDKFIGEYEGENTSKKIHKETEIMILNNQDIVE</sequence>
<reference evidence="1" key="1">
    <citation type="journal article" date="2020" name="Nature">
        <title>Giant virus diversity and host interactions through global metagenomics.</title>
        <authorList>
            <person name="Schulz F."/>
            <person name="Roux S."/>
            <person name="Paez-Espino D."/>
            <person name="Jungbluth S."/>
            <person name="Walsh D.A."/>
            <person name="Denef V.J."/>
            <person name="McMahon K.D."/>
            <person name="Konstantinidis K.T."/>
            <person name="Eloe-Fadrosh E.A."/>
            <person name="Kyrpides N.C."/>
            <person name="Woyke T."/>
        </authorList>
    </citation>
    <scope>NUCLEOTIDE SEQUENCE</scope>
    <source>
        <strain evidence="1">GVMAG-M-3300026093-6</strain>
    </source>
</reference>
<dbReference type="EMBL" id="MN740375">
    <property type="protein sequence ID" value="QHU03367.1"/>
    <property type="molecule type" value="Genomic_DNA"/>
</dbReference>
<protein>
    <submittedName>
        <fullName evidence="1">Uncharacterized protein</fullName>
    </submittedName>
</protein>
<evidence type="ECO:0000313" key="1">
    <source>
        <dbReference type="EMBL" id="QHU03367.1"/>
    </source>
</evidence>
<organism evidence="1">
    <name type="scientific">viral metagenome</name>
    <dbReference type="NCBI Taxonomy" id="1070528"/>
    <lineage>
        <taxon>unclassified sequences</taxon>
        <taxon>metagenomes</taxon>
        <taxon>organismal metagenomes</taxon>
    </lineage>
</organism>
<proteinExistence type="predicted"/>
<dbReference type="AlphaFoldDB" id="A0A6C0JFZ0"/>